<dbReference type="AlphaFoldDB" id="A0A884P6G3"/>
<sequence length="112" mass="13488">MFLLEILKFYGINLYDPSIPPFVLLCLCFLNLFIFSLGCFCNIIIYFTIIINKENKYVTQIRELQWLLGRLINLYIKSSYVFLVVEILLFFWINIIINLICFKIVNTYYKIF</sequence>
<keyword evidence="1" id="KW-0472">Membrane</keyword>
<organism evidence="2">
    <name type="scientific">Cyclocybe aegerita</name>
    <name type="common">Black poplar mushroom</name>
    <name type="synonym">Agrocybe aegerita</name>
    <dbReference type="NCBI Taxonomy" id="1973307"/>
    <lineage>
        <taxon>Eukaryota</taxon>
        <taxon>Fungi</taxon>
        <taxon>Dikarya</taxon>
        <taxon>Basidiomycota</taxon>
        <taxon>Agaricomycotina</taxon>
        <taxon>Agaricomycetes</taxon>
        <taxon>Agaricomycetidae</taxon>
        <taxon>Agaricales</taxon>
        <taxon>Agaricineae</taxon>
        <taxon>Bolbitiaceae</taxon>
        <taxon>Cyclocybe</taxon>
    </lineage>
</organism>
<accession>A0A884P6G3</accession>
<keyword evidence="2" id="KW-0496">Mitochondrion</keyword>
<proteinExistence type="predicted"/>
<keyword evidence="1" id="KW-0812">Transmembrane</keyword>
<dbReference type="EMBL" id="MT364879">
    <property type="protein sequence ID" value="QQP21438.1"/>
    <property type="molecule type" value="Genomic_DNA"/>
</dbReference>
<protein>
    <submittedName>
        <fullName evidence="2">Uncharacterized protein</fullName>
    </submittedName>
</protein>
<evidence type="ECO:0000256" key="1">
    <source>
        <dbReference type="SAM" id="Phobius"/>
    </source>
</evidence>
<gene>
    <name evidence="2" type="primary">orf112</name>
</gene>
<name>A0A884P6G3_CYCAE</name>
<feature type="transmembrane region" description="Helical" evidence="1">
    <location>
        <begin position="80"/>
        <end position="105"/>
    </location>
</feature>
<reference evidence="2" key="1">
    <citation type="journal article" date="2020" name="Comput. Struct. Biotechnol. J.">
        <title>Large inverted repeats identified by intra-specific comparison of mitochondrial genomes provide insights into the evolution of Agrocybe aegerita.</title>
        <authorList>
            <person name="Liu X."/>
            <person name="Wu X."/>
            <person name="Tan H."/>
            <person name="Xie B."/>
            <person name="Deng Y."/>
        </authorList>
    </citation>
    <scope>NUCLEOTIDE SEQUENCE</scope>
    <source>
        <strain evidence="2">Ag0067</strain>
    </source>
</reference>
<keyword evidence="1" id="KW-1133">Transmembrane helix</keyword>
<geneLocation type="mitochondrion" evidence="2"/>
<evidence type="ECO:0000313" key="2">
    <source>
        <dbReference type="EMBL" id="QQP21438.1"/>
    </source>
</evidence>
<dbReference type="GeneID" id="67144755"/>
<dbReference type="RefSeq" id="YP_010146929.1">
    <property type="nucleotide sequence ID" value="NC_057071.1"/>
</dbReference>
<feature type="transmembrane region" description="Helical" evidence="1">
    <location>
        <begin position="22"/>
        <end position="47"/>
    </location>
</feature>